<sequence>MEITDYMPSPTAITRVRRLAKTANGHDNMVKYETFALPFWNYDSPSGMEIPAMFNDSSSSFYDRLRNQDHLPPAVVDLNLDSFVTAGDGTPRRSGSGSVEIALHTTVHAWTSDSEQPFETPFSMLVMPTSTDCGTFGIVRTRRASDTFTKTSISHGSTQEEADEVLLIDEIQNNCSKPVKFDVYLNESDVQLCTPANSEFLGNFVEVPYDRHRTSTEKGSVRFAMSSVLEPWRSYTEPTGVSFCW</sequence>
<dbReference type="InterPro" id="IPR022740">
    <property type="entry name" value="Polyphenol_oxidase_C"/>
</dbReference>
<dbReference type="SUPFAM" id="SSF48056">
    <property type="entry name" value="Di-copper centre-containing domain"/>
    <property type="match status" value="1"/>
</dbReference>
<organism evidence="2 3">
    <name type="scientific">Sesamum angolense</name>
    <dbReference type="NCBI Taxonomy" id="2727404"/>
    <lineage>
        <taxon>Eukaryota</taxon>
        <taxon>Viridiplantae</taxon>
        <taxon>Streptophyta</taxon>
        <taxon>Embryophyta</taxon>
        <taxon>Tracheophyta</taxon>
        <taxon>Spermatophyta</taxon>
        <taxon>Magnoliopsida</taxon>
        <taxon>eudicotyledons</taxon>
        <taxon>Gunneridae</taxon>
        <taxon>Pentapetalae</taxon>
        <taxon>asterids</taxon>
        <taxon>lamiids</taxon>
        <taxon>Lamiales</taxon>
        <taxon>Pedaliaceae</taxon>
        <taxon>Sesamum</taxon>
    </lineage>
</organism>
<dbReference type="Gene3D" id="1.10.1280.10">
    <property type="entry name" value="Di-copper center containing domain from catechol oxidase"/>
    <property type="match status" value="1"/>
</dbReference>
<dbReference type="EMBL" id="JACGWL010000016">
    <property type="protein sequence ID" value="KAK4385214.1"/>
    <property type="molecule type" value="Genomic_DNA"/>
</dbReference>
<reference evidence="2" key="2">
    <citation type="journal article" date="2024" name="Plant">
        <title>Genomic evolution and insights into agronomic trait innovations of Sesamum species.</title>
        <authorList>
            <person name="Miao H."/>
            <person name="Wang L."/>
            <person name="Qu L."/>
            <person name="Liu H."/>
            <person name="Sun Y."/>
            <person name="Le M."/>
            <person name="Wang Q."/>
            <person name="Wei S."/>
            <person name="Zheng Y."/>
            <person name="Lin W."/>
            <person name="Duan Y."/>
            <person name="Cao H."/>
            <person name="Xiong S."/>
            <person name="Wang X."/>
            <person name="Wei L."/>
            <person name="Li C."/>
            <person name="Ma Q."/>
            <person name="Ju M."/>
            <person name="Zhao R."/>
            <person name="Li G."/>
            <person name="Mu C."/>
            <person name="Tian Q."/>
            <person name="Mei H."/>
            <person name="Zhang T."/>
            <person name="Gao T."/>
            <person name="Zhang H."/>
        </authorList>
    </citation>
    <scope>NUCLEOTIDE SEQUENCE</scope>
    <source>
        <strain evidence="2">K16</strain>
    </source>
</reference>
<name>A0AAE1W1Z3_9LAMI</name>
<evidence type="ECO:0000313" key="2">
    <source>
        <dbReference type="EMBL" id="KAK4385214.1"/>
    </source>
</evidence>
<protein>
    <submittedName>
        <fullName evidence="2">Aureusidin synthase</fullName>
    </submittedName>
</protein>
<keyword evidence="3" id="KW-1185">Reference proteome</keyword>
<dbReference type="Pfam" id="PF12143">
    <property type="entry name" value="PPO1_KFDV"/>
    <property type="match status" value="1"/>
</dbReference>
<dbReference type="AlphaFoldDB" id="A0AAE1W1Z3"/>
<dbReference type="PANTHER" id="PTHR11474">
    <property type="entry name" value="TYROSINASE FAMILY MEMBER"/>
    <property type="match status" value="1"/>
</dbReference>
<gene>
    <name evidence="2" type="ORF">Sango_2645400</name>
</gene>
<proteinExistence type="predicted"/>
<dbReference type="PANTHER" id="PTHR11474:SF76">
    <property type="entry name" value="SHKT DOMAIN-CONTAINING PROTEIN"/>
    <property type="match status" value="1"/>
</dbReference>
<reference evidence="2" key="1">
    <citation type="submission" date="2020-06" db="EMBL/GenBank/DDBJ databases">
        <authorList>
            <person name="Li T."/>
            <person name="Hu X."/>
            <person name="Zhang T."/>
            <person name="Song X."/>
            <person name="Zhang H."/>
            <person name="Dai N."/>
            <person name="Sheng W."/>
            <person name="Hou X."/>
            <person name="Wei L."/>
        </authorList>
    </citation>
    <scope>NUCLEOTIDE SEQUENCE</scope>
    <source>
        <strain evidence="2">K16</strain>
        <tissue evidence="2">Leaf</tissue>
    </source>
</reference>
<dbReference type="InterPro" id="IPR050316">
    <property type="entry name" value="Tyrosinase/Hemocyanin"/>
</dbReference>
<feature type="domain" description="Polyphenol oxidase C-terminal" evidence="1">
    <location>
        <begin position="154"/>
        <end position="230"/>
    </location>
</feature>
<dbReference type="GO" id="GO:0004097">
    <property type="term" value="F:catechol oxidase activity"/>
    <property type="evidence" value="ECO:0007669"/>
    <property type="project" value="InterPro"/>
</dbReference>
<dbReference type="Proteomes" id="UP001289374">
    <property type="component" value="Unassembled WGS sequence"/>
</dbReference>
<dbReference type="InterPro" id="IPR008922">
    <property type="entry name" value="Di-copper_centre_dom_sf"/>
</dbReference>
<evidence type="ECO:0000259" key="1">
    <source>
        <dbReference type="Pfam" id="PF12143"/>
    </source>
</evidence>
<evidence type="ECO:0000313" key="3">
    <source>
        <dbReference type="Proteomes" id="UP001289374"/>
    </source>
</evidence>
<comment type="caution">
    <text evidence="2">The sequence shown here is derived from an EMBL/GenBank/DDBJ whole genome shotgun (WGS) entry which is preliminary data.</text>
</comment>
<accession>A0AAE1W1Z3</accession>